<dbReference type="SUPFAM" id="SSF55120">
    <property type="entry name" value="Pseudouridine synthase"/>
    <property type="match status" value="1"/>
</dbReference>
<dbReference type="GO" id="GO:1990481">
    <property type="term" value="P:mRNA pseudouridine synthesis"/>
    <property type="evidence" value="ECO:0007669"/>
    <property type="project" value="TreeGrafter"/>
</dbReference>
<dbReference type="InterPro" id="IPR020103">
    <property type="entry name" value="PsdUridine_synth_cat_dom_sf"/>
</dbReference>
<dbReference type="GO" id="GO:0160148">
    <property type="term" value="F:tRNA pseudouridine(55) synthase activity"/>
    <property type="evidence" value="ECO:0007669"/>
    <property type="project" value="UniProtKB-EC"/>
</dbReference>
<comment type="function">
    <text evidence="5">Responsible for synthesis of pseudouridine from uracil-55 in the psi GC loop of transfer RNAs.</text>
</comment>
<dbReference type="PANTHER" id="PTHR13767">
    <property type="entry name" value="TRNA-PSEUDOURIDINE SYNTHASE"/>
    <property type="match status" value="1"/>
</dbReference>
<accession>A0A956NAF0</accession>
<dbReference type="HAMAP" id="MF_01080">
    <property type="entry name" value="TruB_bact"/>
    <property type="match status" value="1"/>
</dbReference>
<dbReference type="GO" id="GO:0031119">
    <property type="term" value="P:tRNA pseudouridine synthesis"/>
    <property type="evidence" value="ECO:0007669"/>
    <property type="project" value="UniProtKB-UniRule"/>
</dbReference>
<dbReference type="AlphaFoldDB" id="A0A956NAF0"/>
<evidence type="ECO:0000256" key="2">
    <source>
        <dbReference type="ARBA" id="ARBA00005642"/>
    </source>
</evidence>
<dbReference type="InterPro" id="IPR014780">
    <property type="entry name" value="tRNA_psdUridine_synth_TruB"/>
</dbReference>
<evidence type="ECO:0000313" key="7">
    <source>
        <dbReference type="EMBL" id="MCA9755157.1"/>
    </source>
</evidence>
<dbReference type="InterPro" id="IPR002501">
    <property type="entry name" value="PsdUridine_synth_N"/>
</dbReference>
<comment type="caution">
    <text evidence="7">The sequence shown here is derived from an EMBL/GenBank/DDBJ whole genome shotgun (WGS) entry which is preliminary data.</text>
</comment>
<proteinExistence type="inferred from homology"/>
<dbReference type="GO" id="GO:0003723">
    <property type="term" value="F:RNA binding"/>
    <property type="evidence" value="ECO:0007669"/>
    <property type="project" value="InterPro"/>
</dbReference>
<evidence type="ECO:0000256" key="5">
    <source>
        <dbReference type="HAMAP-Rule" id="MF_01080"/>
    </source>
</evidence>
<dbReference type="Proteomes" id="UP000739538">
    <property type="component" value="Unassembled WGS sequence"/>
</dbReference>
<feature type="active site" description="Nucleophile" evidence="5">
    <location>
        <position position="56"/>
    </location>
</feature>
<dbReference type="Gene3D" id="3.30.2350.10">
    <property type="entry name" value="Pseudouridine synthase"/>
    <property type="match status" value="1"/>
</dbReference>
<keyword evidence="4 5" id="KW-0413">Isomerase</keyword>
<evidence type="ECO:0000259" key="6">
    <source>
        <dbReference type="Pfam" id="PF01509"/>
    </source>
</evidence>
<dbReference type="NCBIfam" id="TIGR00431">
    <property type="entry name" value="TruB"/>
    <property type="match status" value="1"/>
</dbReference>
<evidence type="ECO:0000256" key="4">
    <source>
        <dbReference type="ARBA" id="ARBA00023235"/>
    </source>
</evidence>
<name>A0A956NAF0_UNCEI</name>
<evidence type="ECO:0000256" key="1">
    <source>
        <dbReference type="ARBA" id="ARBA00000385"/>
    </source>
</evidence>
<evidence type="ECO:0000256" key="3">
    <source>
        <dbReference type="ARBA" id="ARBA00022694"/>
    </source>
</evidence>
<dbReference type="EC" id="5.4.99.25" evidence="5"/>
<dbReference type="Pfam" id="PF01509">
    <property type="entry name" value="TruB_N"/>
    <property type="match status" value="1"/>
</dbReference>
<reference evidence="7" key="2">
    <citation type="journal article" date="2021" name="Microbiome">
        <title>Successional dynamics and alternative stable states in a saline activated sludge microbial community over 9 years.</title>
        <authorList>
            <person name="Wang Y."/>
            <person name="Ye J."/>
            <person name="Ju F."/>
            <person name="Liu L."/>
            <person name="Boyd J.A."/>
            <person name="Deng Y."/>
            <person name="Parks D.H."/>
            <person name="Jiang X."/>
            <person name="Yin X."/>
            <person name="Woodcroft B.J."/>
            <person name="Tyson G.W."/>
            <person name="Hugenholtz P."/>
            <person name="Polz M.F."/>
            <person name="Zhang T."/>
        </authorList>
    </citation>
    <scope>NUCLEOTIDE SEQUENCE</scope>
    <source>
        <strain evidence="7">HKST-UBA02</strain>
    </source>
</reference>
<reference evidence="7" key="1">
    <citation type="submission" date="2020-04" db="EMBL/GenBank/DDBJ databases">
        <authorList>
            <person name="Zhang T."/>
        </authorList>
    </citation>
    <scope>NUCLEOTIDE SEQUENCE</scope>
    <source>
        <strain evidence="7">HKST-UBA02</strain>
    </source>
</reference>
<protein>
    <recommendedName>
        <fullName evidence="5">tRNA pseudouridine synthase B</fullName>
        <ecNumber evidence="5">5.4.99.25</ecNumber>
    </recommendedName>
    <alternativeName>
        <fullName evidence="5">tRNA pseudouridine(55) synthase</fullName>
        <shortName evidence="5">Psi55 synthase</shortName>
    </alternativeName>
    <alternativeName>
        <fullName evidence="5">tRNA pseudouridylate synthase</fullName>
    </alternativeName>
    <alternativeName>
        <fullName evidence="5">tRNA-uridine isomerase</fullName>
    </alternativeName>
</protein>
<feature type="domain" description="Pseudouridine synthase II N-terminal" evidence="6">
    <location>
        <begin position="41"/>
        <end position="189"/>
    </location>
</feature>
<comment type="catalytic activity">
    <reaction evidence="1 5">
        <text>uridine(55) in tRNA = pseudouridine(55) in tRNA</text>
        <dbReference type="Rhea" id="RHEA:42532"/>
        <dbReference type="Rhea" id="RHEA-COMP:10101"/>
        <dbReference type="Rhea" id="RHEA-COMP:10102"/>
        <dbReference type="ChEBI" id="CHEBI:65314"/>
        <dbReference type="ChEBI" id="CHEBI:65315"/>
        <dbReference type="EC" id="5.4.99.25"/>
    </reaction>
</comment>
<organism evidence="7 8">
    <name type="scientific">Eiseniibacteriota bacterium</name>
    <dbReference type="NCBI Taxonomy" id="2212470"/>
    <lineage>
        <taxon>Bacteria</taxon>
        <taxon>Candidatus Eiseniibacteriota</taxon>
    </lineage>
</organism>
<sequence>MNGRESGRKMKSTAGESGAGFVLNVYKEISWSSQHAVDRVRRILGLRKVGHAGTLDPLASGVLLIGVGKATKLLSYLTDLPKVYRGTLRFGMRTASADLGGAVLEEVVPPVFAADEIDRAARSFVGGYDQLPPMVSAVKHEGKRLYHLARKGVEVERKPRRVDIHRFDILDYTSPRIDFEVECSKGTYVRALVEDLAARLGTIATVECLTRSAVGPHSIDDSQRLISRPGSTRHGLRAGAIAMADAIGHLPAIELTAPQAERVRRGQLPSRTELGTLPESPQGNGSIRLLGPDGHLLALAKRSDLPGPADSEVDAMVSLDRVF</sequence>
<dbReference type="PANTHER" id="PTHR13767:SF2">
    <property type="entry name" value="PSEUDOURIDYLATE SYNTHASE TRUB1"/>
    <property type="match status" value="1"/>
</dbReference>
<dbReference type="CDD" id="cd02573">
    <property type="entry name" value="PseudoU_synth_EcTruB"/>
    <property type="match status" value="1"/>
</dbReference>
<keyword evidence="3 5" id="KW-0819">tRNA processing</keyword>
<comment type="similarity">
    <text evidence="2 5">Belongs to the pseudouridine synthase TruB family. Type 1 subfamily.</text>
</comment>
<dbReference type="EMBL" id="JAGQHS010000016">
    <property type="protein sequence ID" value="MCA9755157.1"/>
    <property type="molecule type" value="Genomic_DNA"/>
</dbReference>
<evidence type="ECO:0000313" key="8">
    <source>
        <dbReference type="Proteomes" id="UP000739538"/>
    </source>
</evidence>
<gene>
    <name evidence="5 7" type="primary">truB</name>
    <name evidence="7" type="ORF">KDA27_05095</name>
</gene>